<comment type="cofactor">
    <cofactor evidence="1">
        <name>Zn(2+)</name>
        <dbReference type="ChEBI" id="CHEBI:29105"/>
    </cofactor>
</comment>
<gene>
    <name evidence="2" type="ORF">OUZ56_004849</name>
</gene>
<dbReference type="EC" id="3.4.13.19" evidence="1"/>
<proteinExistence type="inferred from homology"/>
<name>A0ABQ9YR16_9CRUS</name>
<dbReference type="EMBL" id="JAOYFB010000001">
    <property type="protein sequence ID" value="KAK4003064.1"/>
    <property type="molecule type" value="Genomic_DNA"/>
</dbReference>
<evidence type="ECO:0000313" key="2">
    <source>
        <dbReference type="EMBL" id="KAK4003064.1"/>
    </source>
</evidence>
<keyword evidence="1" id="KW-0336">GPI-anchor</keyword>
<keyword evidence="1" id="KW-0224">Dipeptidase</keyword>
<reference evidence="2 3" key="1">
    <citation type="journal article" date="2023" name="Nucleic Acids Res.">
        <title>The hologenome of Daphnia magna reveals possible DNA methylation and microbiome-mediated evolution of the host genome.</title>
        <authorList>
            <person name="Chaturvedi A."/>
            <person name="Li X."/>
            <person name="Dhandapani V."/>
            <person name="Marshall H."/>
            <person name="Kissane S."/>
            <person name="Cuenca-Cambronero M."/>
            <person name="Asole G."/>
            <person name="Calvet F."/>
            <person name="Ruiz-Romero M."/>
            <person name="Marangio P."/>
            <person name="Guigo R."/>
            <person name="Rago D."/>
            <person name="Mirbahai L."/>
            <person name="Eastwood N."/>
            <person name="Colbourne J.K."/>
            <person name="Zhou J."/>
            <person name="Mallon E."/>
            <person name="Orsini L."/>
        </authorList>
    </citation>
    <scope>NUCLEOTIDE SEQUENCE [LARGE SCALE GENOMIC DNA]</scope>
    <source>
        <strain evidence="2">LRV0_1</strain>
    </source>
</reference>
<comment type="caution">
    <text evidence="2">The sequence shown here is derived from an EMBL/GenBank/DDBJ whole genome shotgun (WGS) entry which is preliminary data.</text>
</comment>
<organism evidence="2 3">
    <name type="scientific">Daphnia magna</name>
    <dbReference type="NCBI Taxonomy" id="35525"/>
    <lineage>
        <taxon>Eukaryota</taxon>
        <taxon>Metazoa</taxon>
        <taxon>Ecdysozoa</taxon>
        <taxon>Arthropoda</taxon>
        <taxon>Crustacea</taxon>
        <taxon>Branchiopoda</taxon>
        <taxon>Diplostraca</taxon>
        <taxon>Cladocera</taxon>
        <taxon>Anomopoda</taxon>
        <taxon>Daphniidae</taxon>
        <taxon>Daphnia</taxon>
    </lineage>
</organism>
<comment type="subcellular location">
    <subcellularLocation>
        <location evidence="1">Membrane</location>
        <topology evidence="1">Lipid-anchor</topology>
        <topology evidence="1">GPI-anchor</topology>
    </subcellularLocation>
</comment>
<dbReference type="InterPro" id="IPR000180">
    <property type="entry name" value="Dipep_AS"/>
</dbReference>
<dbReference type="InterPro" id="IPR032466">
    <property type="entry name" value="Metal_Hydrolase"/>
</dbReference>
<sequence>MPWNIRKFAGGKLNTLRALETGLQHLDPWSKSAWSHTDLPRLREGRVGAQFWAAYVPCGAQYLDAVKQTLEQIDLIKRMVDRYSDYLRLAVDAKGIEESHQEGRIASLLGVEGGHSLGNSLGVLRTYYDLGIRYVTLTHTCNTPWADCSIAEADPHHPREGGLTHFGKLVIKEMNRLGVIVDLSHASSTTMHHALDASRAPVIFSHSSTRALCNITRNVPDEVLKRLVTNGGIVMVSFFSLFVSCNKTSTIPDVVAHINHIRRVAGIDHVGIGAGYDGINTTPQGLEDVSKYPYLFAELLQDPTWSEEDLRKLAGLNFLRVFRQVEKVREDLRRANTLADETSITNEELKGQLQCIYQERSAVQSVVT</sequence>
<keyword evidence="1" id="KW-1015">Disulfide bond</keyword>
<keyword evidence="1" id="KW-0645">Protease</keyword>
<keyword evidence="1" id="KW-0325">Glycoprotein</keyword>
<keyword evidence="1" id="KW-0482">Metalloprotease</keyword>
<keyword evidence="3" id="KW-1185">Reference proteome</keyword>
<keyword evidence="1" id="KW-0479">Metal-binding</keyword>
<dbReference type="PROSITE" id="PS51365">
    <property type="entry name" value="RENAL_DIPEPTIDASE_2"/>
    <property type="match status" value="1"/>
</dbReference>
<dbReference type="PROSITE" id="PS00869">
    <property type="entry name" value="RENAL_DIPEPTIDASE_1"/>
    <property type="match status" value="1"/>
</dbReference>
<comment type="similarity">
    <text evidence="1">Belongs to the metallo-dependent hydrolases superfamily. Peptidase M19 family.</text>
</comment>
<dbReference type="PANTHER" id="PTHR10443">
    <property type="entry name" value="MICROSOMAL DIPEPTIDASE"/>
    <property type="match status" value="1"/>
</dbReference>
<keyword evidence="1" id="KW-0472">Membrane</keyword>
<dbReference type="Proteomes" id="UP001234178">
    <property type="component" value="Unassembled WGS sequence"/>
</dbReference>
<dbReference type="CDD" id="cd01301">
    <property type="entry name" value="rDP_like"/>
    <property type="match status" value="1"/>
</dbReference>
<evidence type="ECO:0000256" key="1">
    <source>
        <dbReference type="RuleBase" id="RU341113"/>
    </source>
</evidence>
<keyword evidence="1" id="KW-0378">Hydrolase</keyword>
<keyword evidence="1" id="KW-0862">Zinc</keyword>
<dbReference type="SUPFAM" id="SSF51556">
    <property type="entry name" value="Metallo-dependent hydrolases"/>
    <property type="match status" value="1"/>
</dbReference>
<comment type="catalytic activity">
    <reaction evidence="1">
        <text>an L-aminoacyl-L-amino acid + H2O = 2 an L-alpha-amino acid</text>
        <dbReference type="Rhea" id="RHEA:48940"/>
        <dbReference type="ChEBI" id="CHEBI:15377"/>
        <dbReference type="ChEBI" id="CHEBI:59869"/>
        <dbReference type="ChEBI" id="CHEBI:77460"/>
        <dbReference type="EC" id="3.4.13.19"/>
    </reaction>
</comment>
<dbReference type="Pfam" id="PF01244">
    <property type="entry name" value="Peptidase_M19"/>
    <property type="match status" value="1"/>
</dbReference>
<comment type="subunit">
    <text evidence="1">Homodimer; disulfide-linked.</text>
</comment>
<dbReference type="InterPro" id="IPR008257">
    <property type="entry name" value="Pept_M19"/>
</dbReference>
<keyword evidence="1" id="KW-0449">Lipoprotein</keyword>
<evidence type="ECO:0000313" key="3">
    <source>
        <dbReference type="Proteomes" id="UP001234178"/>
    </source>
</evidence>
<dbReference type="PANTHER" id="PTHR10443:SF12">
    <property type="entry name" value="DIPEPTIDASE"/>
    <property type="match status" value="1"/>
</dbReference>
<accession>A0ABQ9YR16</accession>
<protein>
    <recommendedName>
        <fullName evidence="1">Dipeptidase</fullName>
        <ecNumber evidence="1">3.4.13.19</ecNumber>
    </recommendedName>
</protein>
<dbReference type="Gene3D" id="3.20.20.140">
    <property type="entry name" value="Metal-dependent hydrolases"/>
    <property type="match status" value="1"/>
</dbReference>